<evidence type="ECO:0000313" key="4">
    <source>
        <dbReference type="Proteomes" id="UP001146067"/>
    </source>
</evidence>
<dbReference type="EMBL" id="JAPZVP010000020">
    <property type="protein sequence ID" value="MDA1362164.1"/>
    <property type="molecule type" value="Genomic_DNA"/>
</dbReference>
<feature type="transmembrane region" description="Helical" evidence="2">
    <location>
        <begin position="25"/>
        <end position="45"/>
    </location>
</feature>
<dbReference type="Proteomes" id="UP001146067">
    <property type="component" value="Unassembled WGS sequence"/>
</dbReference>
<comment type="caution">
    <text evidence="3">The sequence shown here is derived from an EMBL/GenBank/DDBJ whole genome shotgun (WGS) entry which is preliminary data.</text>
</comment>
<keyword evidence="4" id="KW-1185">Reference proteome</keyword>
<accession>A0A9X3PGG0</accession>
<dbReference type="AlphaFoldDB" id="A0A9X3PGG0"/>
<sequence>MTQHSGPQPQFQPPQPPARKKPWYLRWWSITIAAILVLSCFGSILGSSDEDTPTGEAAEDGTTTAAGVGDDDSGEPAEAPAEEAPEPDYFAESFPVFEAVTESGSGDSVIAIPAAQGVITASHSGSSNFILTVLDEGNAMSELPVNTIGSYEGTTAYGITGLGGESTNLEITADGDWEITIAPVVDAPELALPQETGGDGVYRYTGDAATWQLSHDGDANFIVTYVSDGLLGWDLLVNEIGAYEGTVPVTAGPALVIVNADGDWTLANA</sequence>
<keyword evidence="2" id="KW-1133">Transmembrane helix</keyword>
<keyword evidence="2" id="KW-0472">Membrane</keyword>
<feature type="compositionally biased region" description="Acidic residues" evidence="1">
    <location>
        <begin position="49"/>
        <end position="59"/>
    </location>
</feature>
<evidence type="ECO:0000313" key="3">
    <source>
        <dbReference type="EMBL" id="MDA1362164.1"/>
    </source>
</evidence>
<feature type="compositionally biased region" description="Acidic residues" evidence="1">
    <location>
        <begin position="69"/>
        <end position="86"/>
    </location>
</feature>
<proteinExistence type="predicted"/>
<protein>
    <submittedName>
        <fullName evidence="3">Uncharacterized protein</fullName>
    </submittedName>
</protein>
<dbReference type="RefSeq" id="WP_270112213.1">
    <property type="nucleotide sequence ID" value="NZ_JAPZVP010000020.1"/>
</dbReference>
<name>A0A9X3PGG0_9ACTN</name>
<keyword evidence="2" id="KW-0812">Transmembrane</keyword>
<evidence type="ECO:0000256" key="1">
    <source>
        <dbReference type="SAM" id="MobiDB-lite"/>
    </source>
</evidence>
<evidence type="ECO:0000256" key="2">
    <source>
        <dbReference type="SAM" id="Phobius"/>
    </source>
</evidence>
<feature type="region of interest" description="Disordered" evidence="1">
    <location>
        <begin position="49"/>
        <end position="88"/>
    </location>
</feature>
<organism evidence="3 4">
    <name type="scientific">Glycomyces luteolus</name>
    <dbReference type="NCBI Taxonomy" id="2670330"/>
    <lineage>
        <taxon>Bacteria</taxon>
        <taxon>Bacillati</taxon>
        <taxon>Actinomycetota</taxon>
        <taxon>Actinomycetes</taxon>
        <taxon>Glycomycetales</taxon>
        <taxon>Glycomycetaceae</taxon>
        <taxon>Glycomyces</taxon>
    </lineage>
</organism>
<reference evidence="3" key="1">
    <citation type="submission" date="2022-12" db="EMBL/GenBank/DDBJ databases">
        <title>Gycomyces niveus sp.nov.,a novel actinomycete isolated from soil in Shouguan.</title>
        <authorList>
            <person name="Yang X."/>
        </authorList>
    </citation>
    <scope>NUCLEOTIDE SEQUENCE</scope>
    <source>
        <strain evidence="3">NEAU-A15</strain>
    </source>
</reference>
<gene>
    <name evidence="3" type="ORF">O1R50_21235</name>
</gene>